<gene>
    <name evidence="2" type="ORF">BECKTC1821E_GA0114239_102129</name>
</gene>
<evidence type="ECO:0000313" key="2">
    <source>
        <dbReference type="EMBL" id="VFK42802.1"/>
    </source>
</evidence>
<dbReference type="SMART" id="SM01321">
    <property type="entry name" value="Y1_Tnp"/>
    <property type="match status" value="1"/>
</dbReference>
<dbReference type="GO" id="GO:0004803">
    <property type="term" value="F:transposase activity"/>
    <property type="evidence" value="ECO:0007669"/>
    <property type="project" value="InterPro"/>
</dbReference>
<dbReference type="GO" id="GO:0006313">
    <property type="term" value="P:DNA transposition"/>
    <property type="evidence" value="ECO:0007669"/>
    <property type="project" value="InterPro"/>
</dbReference>
<dbReference type="PANTHER" id="PTHR36966:SF1">
    <property type="entry name" value="REP-ASSOCIATED TYROSINE TRANSPOSASE"/>
    <property type="match status" value="1"/>
</dbReference>
<dbReference type="PANTHER" id="PTHR36966">
    <property type="entry name" value="REP-ASSOCIATED TYROSINE TRANSPOSASE"/>
    <property type="match status" value="1"/>
</dbReference>
<evidence type="ECO:0000259" key="1">
    <source>
        <dbReference type="SMART" id="SM01321"/>
    </source>
</evidence>
<dbReference type="Gene3D" id="3.30.70.1290">
    <property type="entry name" value="Transposase IS200-like"/>
    <property type="match status" value="1"/>
</dbReference>
<dbReference type="GO" id="GO:0043565">
    <property type="term" value="F:sequence-specific DNA binding"/>
    <property type="evidence" value="ECO:0007669"/>
    <property type="project" value="TreeGrafter"/>
</dbReference>
<dbReference type="InterPro" id="IPR052715">
    <property type="entry name" value="RAYT_transposase"/>
</dbReference>
<dbReference type="NCBIfam" id="NF047646">
    <property type="entry name" value="REP_Tyr_transpos"/>
    <property type="match status" value="1"/>
</dbReference>
<organism evidence="2">
    <name type="scientific">Candidatus Kentrum sp. TC</name>
    <dbReference type="NCBI Taxonomy" id="2126339"/>
    <lineage>
        <taxon>Bacteria</taxon>
        <taxon>Pseudomonadati</taxon>
        <taxon>Pseudomonadota</taxon>
        <taxon>Gammaproteobacteria</taxon>
        <taxon>Candidatus Kentrum</taxon>
    </lineage>
</organism>
<reference evidence="2" key="1">
    <citation type="submission" date="2019-02" db="EMBL/GenBank/DDBJ databases">
        <authorList>
            <person name="Gruber-Vodicka R. H."/>
            <person name="Seah K. B. B."/>
        </authorList>
    </citation>
    <scope>NUCLEOTIDE SEQUENCE</scope>
    <source>
        <strain evidence="2">BECK_BZ125</strain>
    </source>
</reference>
<accession>A0A450YMR1</accession>
<proteinExistence type="predicted"/>
<dbReference type="InterPro" id="IPR036515">
    <property type="entry name" value="Transposase_17_sf"/>
</dbReference>
<dbReference type="InterPro" id="IPR002686">
    <property type="entry name" value="Transposase_17"/>
</dbReference>
<dbReference type="Pfam" id="PF01797">
    <property type="entry name" value="Y1_Tnp"/>
    <property type="match status" value="1"/>
</dbReference>
<sequence length="134" mass="16409">MRNYRRANVPGAIYFFTVATYRRIPRFDRPERIEILRNAFLRTMMRRPFRIDAMVVSPDHLHCLRQLPEGDSDFSGRWREIEKAASRHIDTRVNVRHERPVWRRRFWEHSIRDENDLQNRDYIHYNPVEGISES</sequence>
<dbReference type="SUPFAM" id="SSF143422">
    <property type="entry name" value="Transposase IS200-like"/>
    <property type="match status" value="1"/>
</dbReference>
<dbReference type="EMBL" id="CAADFT010000021">
    <property type="protein sequence ID" value="VFK42802.1"/>
    <property type="molecule type" value="Genomic_DNA"/>
</dbReference>
<feature type="domain" description="Transposase IS200-like" evidence="1">
    <location>
        <begin position="9"/>
        <end position="126"/>
    </location>
</feature>
<protein>
    <submittedName>
        <fullName evidence="2">Putative transposase</fullName>
    </submittedName>
</protein>
<name>A0A450YMR1_9GAMM</name>
<dbReference type="AlphaFoldDB" id="A0A450YMR1"/>